<dbReference type="InterPro" id="IPR006076">
    <property type="entry name" value="FAD-dep_OxRdtase"/>
</dbReference>
<evidence type="ECO:0000256" key="1">
    <source>
        <dbReference type="ARBA" id="ARBA00001974"/>
    </source>
</evidence>
<reference evidence="7" key="1">
    <citation type="journal article" date="2019" name="Int. J. Syst. Evol. Microbiol.">
        <title>The Global Catalogue of Microorganisms (GCM) 10K type strain sequencing project: providing services to taxonomists for standard genome sequencing and annotation.</title>
        <authorList>
            <consortium name="The Broad Institute Genomics Platform"/>
            <consortium name="The Broad Institute Genome Sequencing Center for Infectious Disease"/>
            <person name="Wu L."/>
            <person name="Ma J."/>
        </authorList>
    </citation>
    <scope>NUCLEOTIDE SEQUENCE [LARGE SCALE GENOMIC DNA]</scope>
    <source>
        <strain evidence="7">IBRC-M 10906</strain>
    </source>
</reference>
<evidence type="ECO:0000313" key="7">
    <source>
        <dbReference type="Proteomes" id="UP001597478"/>
    </source>
</evidence>
<dbReference type="Proteomes" id="UP001597478">
    <property type="component" value="Unassembled WGS sequence"/>
</dbReference>
<dbReference type="NCBIfam" id="TIGR03364">
    <property type="entry name" value="HpnW_proposed"/>
    <property type="match status" value="1"/>
</dbReference>
<evidence type="ECO:0000256" key="2">
    <source>
        <dbReference type="ARBA" id="ARBA00009410"/>
    </source>
</evidence>
<accession>A0ABW5WI08</accession>
<gene>
    <name evidence="6" type="ORF">ACFS2C_25850</name>
</gene>
<dbReference type="InterPro" id="IPR036188">
    <property type="entry name" value="FAD/NAD-bd_sf"/>
</dbReference>
<dbReference type="RefSeq" id="WP_377395772.1">
    <property type="nucleotide sequence ID" value="NZ_JBHSAN010000054.1"/>
</dbReference>
<comment type="caution">
    <text evidence="6">The sequence shown here is derived from an EMBL/GenBank/DDBJ whole genome shotgun (WGS) entry which is preliminary data.</text>
</comment>
<dbReference type="Pfam" id="PF01266">
    <property type="entry name" value="DAO"/>
    <property type="match status" value="1"/>
</dbReference>
<proteinExistence type="inferred from homology"/>
<sequence>MSADLVVVGGGIVGLGHAVEAVARGLTVTVVEREDRPLGASVRNFGHGCVTAQEGVAYRHALAARDRWLTLARRAGFWAAETGTVVVARAEDELEVLESFAAERDGAGVTMLTAAEADRRAGTAGALGGAYLERDIRVDPRAAVPAIARWLAEQPGVTFGWSTSVLGVEPGGVRTNRGDIEAREVVVCIGHDLDRLFPGLAADAGVRRCALHMLRVAAPAYRTRAATEAPAVLTGLSMLRYAGLVRQPPSARLRARLAAERPELLELGVNHMFTQHPSGDLLIGDTHAYGASVDPFAAEDVDELILDETARLLGTPSLRVRERWRGVYASAPGEFLVRQVQPGCTVVAVTAGIGMTTGLGLAAHVVDQLVTDRVPTP</sequence>
<name>A0ABW5WI08_9PSEU</name>
<evidence type="ECO:0000256" key="4">
    <source>
        <dbReference type="ARBA" id="ARBA00023002"/>
    </source>
</evidence>
<dbReference type="PANTHER" id="PTHR13847">
    <property type="entry name" value="SARCOSINE DEHYDROGENASE-RELATED"/>
    <property type="match status" value="1"/>
</dbReference>
<comment type="similarity">
    <text evidence="2">Belongs to the DadA oxidoreductase family.</text>
</comment>
<keyword evidence="4" id="KW-0560">Oxidoreductase</keyword>
<protein>
    <submittedName>
        <fullName evidence="6">TIGR03364 family FAD-dependent oxidoreductase</fullName>
    </submittedName>
</protein>
<dbReference type="Gene3D" id="3.50.50.60">
    <property type="entry name" value="FAD/NAD(P)-binding domain"/>
    <property type="match status" value="1"/>
</dbReference>
<dbReference type="SUPFAM" id="SSF51905">
    <property type="entry name" value="FAD/NAD(P)-binding domain"/>
    <property type="match status" value="1"/>
</dbReference>
<dbReference type="Gene3D" id="3.30.9.10">
    <property type="entry name" value="D-Amino Acid Oxidase, subunit A, domain 2"/>
    <property type="match status" value="1"/>
</dbReference>
<evidence type="ECO:0000259" key="5">
    <source>
        <dbReference type="Pfam" id="PF01266"/>
    </source>
</evidence>
<evidence type="ECO:0000256" key="3">
    <source>
        <dbReference type="ARBA" id="ARBA00022630"/>
    </source>
</evidence>
<keyword evidence="3" id="KW-0285">Flavoprotein</keyword>
<keyword evidence="7" id="KW-1185">Reference proteome</keyword>
<dbReference type="InterPro" id="IPR017741">
    <property type="entry name" value="FAD-dependent_OxRdtase_HpnW"/>
</dbReference>
<dbReference type="EMBL" id="JBHUOF010000049">
    <property type="protein sequence ID" value="MFD2802821.1"/>
    <property type="molecule type" value="Genomic_DNA"/>
</dbReference>
<evidence type="ECO:0000313" key="6">
    <source>
        <dbReference type="EMBL" id="MFD2802821.1"/>
    </source>
</evidence>
<dbReference type="PANTHER" id="PTHR13847:SF286">
    <property type="entry name" value="D-AMINO ACID DEHYDROGENASE"/>
    <property type="match status" value="1"/>
</dbReference>
<organism evidence="6 7">
    <name type="scientific">Prauserella oleivorans</name>
    <dbReference type="NCBI Taxonomy" id="1478153"/>
    <lineage>
        <taxon>Bacteria</taxon>
        <taxon>Bacillati</taxon>
        <taxon>Actinomycetota</taxon>
        <taxon>Actinomycetes</taxon>
        <taxon>Pseudonocardiales</taxon>
        <taxon>Pseudonocardiaceae</taxon>
        <taxon>Prauserella</taxon>
    </lineage>
</organism>
<comment type="cofactor">
    <cofactor evidence="1">
        <name>FAD</name>
        <dbReference type="ChEBI" id="CHEBI:57692"/>
    </cofactor>
</comment>
<feature type="domain" description="FAD dependent oxidoreductase" evidence="5">
    <location>
        <begin position="4"/>
        <end position="367"/>
    </location>
</feature>